<protein>
    <recommendedName>
        <fullName evidence="1">Transcription regulator PadR N-terminal domain-containing protein</fullName>
    </recommendedName>
</protein>
<dbReference type="Gene3D" id="1.10.10.10">
    <property type="entry name" value="Winged helix-like DNA-binding domain superfamily/Winged helix DNA-binding domain"/>
    <property type="match status" value="1"/>
</dbReference>
<keyword evidence="3" id="KW-1185">Reference proteome</keyword>
<feature type="domain" description="Transcription regulator PadR N-terminal" evidence="1">
    <location>
        <begin position="37"/>
        <end position="85"/>
    </location>
</feature>
<organism evidence="2 3">
    <name type="scientific">Micromonospora andamanensis</name>
    <dbReference type="NCBI Taxonomy" id="1287068"/>
    <lineage>
        <taxon>Bacteria</taxon>
        <taxon>Bacillati</taxon>
        <taxon>Actinomycetota</taxon>
        <taxon>Actinomycetes</taxon>
        <taxon>Micromonosporales</taxon>
        <taxon>Micromonosporaceae</taxon>
        <taxon>Micromonospora</taxon>
    </lineage>
</organism>
<dbReference type="Proteomes" id="UP000647017">
    <property type="component" value="Unassembled WGS sequence"/>
</dbReference>
<proteinExistence type="predicted"/>
<evidence type="ECO:0000313" key="2">
    <source>
        <dbReference type="EMBL" id="GIJ09802.1"/>
    </source>
</evidence>
<dbReference type="PANTHER" id="PTHR33169:SF14">
    <property type="entry name" value="TRANSCRIPTIONAL REGULATOR RV3488"/>
    <property type="match status" value="1"/>
</dbReference>
<dbReference type="SUPFAM" id="SSF46785">
    <property type="entry name" value="Winged helix' DNA-binding domain"/>
    <property type="match status" value="1"/>
</dbReference>
<evidence type="ECO:0000259" key="1">
    <source>
        <dbReference type="Pfam" id="PF03551"/>
    </source>
</evidence>
<dbReference type="EMBL" id="BOOZ01000015">
    <property type="protein sequence ID" value="GIJ09802.1"/>
    <property type="molecule type" value="Genomic_DNA"/>
</dbReference>
<dbReference type="InterPro" id="IPR052509">
    <property type="entry name" value="Metal_resp_DNA-bind_regulator"/>
</dbReference>
<comment type="caution">
    <text evidence="2">The sequence shown here is derived from an EMBL/GenBank/DDBJ whole genome shotgun (WGS) entry which is preliminary data.</text>
</comment>
<sequence>MPHEVRMTLPTQLVLRTLLDRPHQEFYGLELCAAAGLASGTLHPILARLERLGWLRSRWEDLDPHEAGRPRRRYYSLTPDGAEKARVALARVSSSVERLRTLRPGLSGGTA</sequence>
<dbReference type="InterPro" id="IPR036388">
    <property type="entry name" value="WH-like_DNA-bd_sf"/>
</dbReference>
<dbReference type="PANTHER" id="PTHR33169">
    <property type="entry name" value="PADR-FAMILY TRANSCRIPTIONAL REGULATOR"/>
    <property type="match status" value="1"/>
</dbReference>
<name>A0ABQ4HW04_9ACTN</name>
<gene>
    <name evidence="2" type="ORF">Van01_30160</name>
</gene>
<accession>A0ABQ4HW04</accession>
<dbReference type="Pfam" id="PF03551">
    <property type="entry name" value="PadR"/>
    <property type="match status" value="1"/>
</dbReference>
<dbReference type="RefSeq" id="WP_239093047.1">
    <property type="nucleotide sequence ID" value="NZ_BOOZ01000015.1"/>
</dbReference>
<dbReference type="InterPro" id="IPR036390">
    <property type="entry name" value="WH_DNA-bd_sf"/>
</dbReference>
<evidence type="ECO:0000313" key="3">
    <source>
        <dbReference type="Proteomes" id="UP000647017"/>
    </source>
</evidence>
<reference evidence="2 3" key="1">
    <citation type="submission" date="2021-01" db="EMBL/GenBank/DDBJ databases">
        <title>Whole genome shotgun sequence of Verrucosispora andamanensis NBRC 109075.</title>
        <authorList>
            <person name="Komaki H."/>
            <person name="Tamura T."/>
        </authorList>
    </citation>
    <scope>NUCLEOTIDE SEQUENCE [LARGE SCALE GENOMIC DNA]</scope>
    <source>
        <strain evidence="2 3">NBRC 109075</strain>
    </source>
</reference>
<dbReference type="InterPro" id="IPR005149">
    <property type="entry name" value="Tscrpt_reg_PadR_N"/>
</dbReference>